<organism evidence="2 3">
    <name type="scientific">Caerostris extrusa</name>
    <name type="common">Bark spider</name>
    <name type="synonym">Caerostris bankana</name>
    <dbReference type="NCBI Taxonomy" id="172846"/>
    <lineage>
        <taxon>Eukaryota</taxon>
        <taxon>Metazoa</taxon>
        <taxon>Ecdysozoa</taxon>
        <taxon>Arthropoda</taxon>
        <taxon>Chelicerata</taxon>
        <taxon>Arachnida</taxon>
        <taxon>Araneae</taxon>
        <taxon>Araneomorphae</taxon>
        <taxon>Entelegynae</taxon>
        <taxon>Araneoidea</taxon>
        <taxon>Araneidae</taxon>
        <taxon>Caerostris</taxon>
    </lineage>
</organism>
<evidence type="ECO:0000313" key="3">
    <source>
        <dbReference type="Proteomes" id="UP001054945"/>
    </source>
</evidence>
<name>A0AAV4NU77_CAEEX</name>
<dbReference type="Proteomes" id="UP001054945">
    <property type="component" value="Unassembled WGS sequence"/>
</dbReference>
<feature type="non-terminal residue" evidence="2">
    <location>
        <position position="190"/>
    </location>
</feature>
<proteinExistence type="predicted"/>
<keyword evidence="3" id="KW-1185">Reference proteome</keyword>
<gene>
    <name evidence="2" type="ORF">CEXT_684801</name>
</gene>
<sequence length="190" mass="21471">MVLCVSTGTGHRRHPCHVPEPRRAYAEPRRHRHWDGGEGTPRTLASTPAAVLLSAKIRIRLAKQFRYGWWTKVSQDPLLFSTTLEAVAGRQAVSRTHDPAQEQAAQEGGGRENLGMRSRRRPCGRSGNWYYWSISGKHQREGSVAGRIGRIQPYDEIWPKSGMVTDFEACLKKVADIISNLKKLICRTLR</sequence>
<reference evidence="2 3" key="1">
    <citation type="submission" date="2021-06" db="EMBL/GenBank/DDBJ databases">
        <title>Caerostris extrusa draft genome.</title>
        <authorList>
            <person name="Kono N."/>
            <person name="Arakawa K."/>
        </authorList>
    </citation>
    <scope>NUCLEOTIDE SEQUENCE [LARGE SCALE GENOMIC DNA]</scope>
</reference>
<protein>
    <submittedName>
        <fullName evidence="2">Uncharacterized protein</fullName>
    </submittedName>
</protein>
<evidence type="ECO:0000256" key="1">
    <source>
        <dbReference type="SAM" id="MobiDB-lite"/>
    </source>
</evidence>
<dbReference type="AlphaFoldDB" id="A0AAV4NU77"/>
<evidence type="ECO:0000313" key="2">
    <source>
        <dbReference type="EMBL" id="GIX88465.1"/>
    </source>
</evidence>
<dbReference type="EMBL" id="BPLR01003771">
    <property type="protein sequence ID" value="GIX88465.1"/>
    <property type="molecule type" value="Genomic_DNA"/>
</dbReference>
<comment type="caution">
    <text evidence="2">The sequence shown here is derived from an EMBL/GenBank/DDBJ whole genome shotgun (WGS) entry which is preliminary data.</text>
</comment>
<accession>A0AAV4NU77</accession>
<feature type="region of interest" description="Disordered" evidence="1">
    <location>
        <begin position="93"/>
        <end position="120"/>
    </location>
</feature>